<accession>A0A8T1V9J3</accession>
<feature type="region of interest" description="Disordered" evidence="1">
    <location>
        <begin position="32"/>
        <end position="61"/>
    </location>
</feature>
<dbReference type="EMBL" id="JAGDFM010000501">
    <property type="protein sequence ID" value="KAG7377626.1"/>
    <property type="molecule type" value="Genomic_DNA"/>
</dbReference>
<protein>
    <submittedName>
        <fullName evidence="2">Uncharacterized protein</fullName>
    </submittedName>
</protein>
<evidence type="ECO:0000313" key="2">
    <source>
        <dbReference type="EMBL" id="KAG7377626.1"/>
    </source>
</evidence>
<evidence type="ECO:0000256" key="1">
    <source>
        <dbReference type="SAM" id="MobiDB-lite"/>
    </source>
</evidence>
<keyword evidence="3" id="KW-1185">Reference proteome</keyword>
<gene>
    <name evidence="2" type="ORF">PHYPSEUDO_011373</name>
</gene>
<dbReference type="AlphaFoldDB" id="A0A8T1V9J3"/>
<organism evidence="2 3">
    <name type="scientific">Phytophthora pseudosyringae</name>
    <dbReference type="NCBI Taxonomy" id="221518"/>
    <lineage>
        <taxon>Eukaryota</taxon>
        <taxon>Sar</taxon>
        <taxon>Stramenopiles</taxon>
        <taxon>Oomycota</taxon>
        <taxon>Peronosporomycetes</taxon>
        <taxon>Peronosporales</taxon>
        <taxon>Peronosporaceae</taxon>
        <taxon>Phytophthora</taxon>
    </lineage>
</organism>
<comment type="caution">
    <text evidence="2">The sequence shown here is derived from an EMBL/GenBank/DDBJ whole genome shotgun (WGS) entry which is preliminary data.</text>
</comment>
<sequence length="148" mass="16714">MKISHCGTRWTAAGGNEPWTRAFLVARSSMKRPSLGNEPRYWRPRRHSRASVDPPEPRPERELSCLRRRSELWCDQGVWTYNANYARVDSNFAPKIPGAIPFVVSAWVGLMLSSATLGSGLSAFSHNEQELLPLDAAKRRRAVWTSCC</sequence>
<dbReference type="Proteomes" id="UP000694044">
    <property type="component" value="Unassembled WGS sequence"/>
</dbReference>
<proteinExistence type="predicted"/>
<reference evidence="2" key="1">
    <citation type="submission" date="2021-02" db="EMBL/GenBank/DDBJ databases">
        <authorList>
            <person name="Palmer J.M."/>
        </authorList>
    </citation>
    <scope>NUCLEOTIDE SEQUENCE</scope>
    <source>
        <strain evidence="2">SCRP734</strain>
    </source>
</reference>
<name>A0A8T1V9J3_9STRA</name>
<evidence type="ECO:0000313" key="3">
    <source>
        <dbReference type="Proteomes" id="UP000694044"/>
    </source>
</evidence>